<name>A0A1H7HJW2_9BURK</name>
<dbReference type="PANTHER" id="PTHR34501:SF9">
    <property type="entry name" value="MAJOR OUTER MEMBRANE PROTEIN P.IA"/>
    <property type="match status" value="1"/>
</dbReference>
<feature type="domain" description="Porin" evidence="11">
    <location>
        <begin position="15"/>
        <end position="339"/>
    </location>
</feature>
<dbReference type="EMBL" id="FOAJ01000002">
    <property type="protein sequence ID" value="SEK50584.1"/>
    <property type="molecule type" value="Genomic_DNA"/>
</dbReference>
<dbReference type="Pfam" id="PF13609">
    <property type="entry name" value="Porin_4"/>
    <property type="match status" value="1"/>
</dbReference>
<evidence type="ECO:0000256" key="9">
    <source>
        <dbReference type="ARBA" id="ARBA00023136"/>
    </source>
</evidence>
<dbReference type="InterPro" id="IPR002299">
    <property type="entry name" value="Porin_Neis"/>
</dbReference>
<gene>
    <name evidence="12" type="ORF">SAMN05192542_102311</name>
</gene>
<dbReference type="STRING" id="416943.SAMN05445871_3370"/>
<keyword evidence="9" id="KW-0472">Membrane</keyword>
<keyword evidence="6" id="KW-0732">Signal</keyword>
<evidence type="ECO:0000313" key="12">
    <source>
        <dbReference type="EMBL" id="SEK50584.1"/>
    </source>
</evidence>
<evidence type="ECO:0000256" key="5">
    <source>
        <dbReference type="ARBA" id="ARBA00022692"/>
    </source>
</evidence>
<comment type="subcellular location">
    <subcellularLocation>
        <location evidence="1">Cell outer membrane</location>
        <topology evidence="1">Multi-pass membrane protein</topology>
    </subcellularLocation>
</comment>
<keyword evidence="8" id="KW-0626">Porin</keyword>
<keyword evidence="5" id="KW-0812">Transmembrane</keyword>
<comment type="subunit">
    <text evidence="2">Homotrimer.</text>
</comment>
<reference evidence="13" key="1">
    <citation type="submission" date="2016-10" db="EMBL/GenBank/DDBJ databases">
        <authorList>
            <person name="Varghese N."/>
            <person name="Submissions S."/>
        </authorList>
    </citation>
    <scope>NUCLEOTIDE SEQUENCE [LARGE SCALE GENOMIC DNA]</scope>
    <source>
        <strain evidence="13">LMG 26416</strain>
    </source>
</reference>
<evidence type="ECO:0000256" key="6">
    <source>
        <dbReference type="ARBA" id="ARBA00022729"/>
    </source>
</evidence>
<dbReference type="PRINTS" id="PR00184">
    <property type="entry name" value="NEISSPPORIN"/>
</dbReference>
<dbReference type="PANTHER" id="PTHR34501">
    <property type="entry name" value="PROTEIN YDDL-RELATED"/>
    <property type="match status" value="1"/>
</dbReference>
<dbReference type="SUPFAM" id="SSF56935">
    <property type="entry name" value="Porins"/>
    <property type="match status" value="1"/>
</dbReference>
<evidence type="ECO:0000256" key="7">
    <source>
        <dbReference type="ARBA" id="ARBA00023065"/>
    </source>
</evidence>
<dbReference type="GO" id="GO:0015288">
    <property type="term" value="F:porin activity"/>
    <property type="evidence" value="ECO:0007669"/>
    <property type="project" value="UniProtKB-KW"/>
</dbReference>
<dbReference type="InterPro" id="IPR050298">
    <property type="entry name" value="Gram-neg_bact_OMP"/>
</dbReference>
<evidence type="ECO:0000256" key="10">
    <source>
        <dbReference type="ARBA" id="ARBA00023237"/>
    </source>
</evidence>
<dbReference type="InterPro" id="IPR033900">
    <property type="entry name" value="Gram_neg_porin_domain"/>
</dbReference>
<evidence type="ECO:0000313" key="13">
    <source>
        <dbReference type="Proteomes" id="UP000199120"/>
    </source>
</evidence>
<dbReference type="Proteomes" id="UP000199120">
    <property type="component" value="Unassembled WGS sequence"/>
</dbReference>
<keyword evidence="13" id="KW-1185">Reference proteome</keyword>
<dbReference type="Gene3D" id="2.40.160.10">
    <property type="entry name" value="Porin"/>
    <property type="match status" value="1"/>
</dbReference>
<evidence type="ECO:0000256" key="4">
    <source>
        <dbReference type="ARBA" id="ARBA00022452"/>
    </source>
</evidence>
<dbReference type="GO" id="GO:0046930">
    <property type="term" value="C:pore complex"/>
    <property type="evidence" value="ECO:0007669"/>
    <property type="project" value="UniProtKB-KW"/>
</dbReference>
<dbReference type="AlphaFoldDB" id="A0A1H7HJW2"/>
<keyword evidence="7" id="KW-0406">Ion transport</keyword>
<dbReference type="CDD" id="cd00342">
    <property type="entry name" value="gram_neg_porins"/>
    <property type="match status" value="1"/>
</dbReference>
<dbReference type="GO" id="GO:0009279">
    <property type="term" value="C:cell outer membrane"/>
    <property type="evidence" value="ECO:0007669"/>
    <property type="project" value="UniProtKB-SubCell"/>
</dbReference>
<evidence type="ECO:0000259" key="11">
    <source>
        <dbReference type="Pfam" id="PF13609"/>
    </source>
</evidence>
<evidence type="ECO:0000256" key="1">
    <source>
        <dbReference type="ARBA" id="ARBA00004571"/>
    </source>
</evidence>
<evidence type="ECO:0000256" key="2">
    <source>
        <dbReference type="ARBA" id="ARBA00011233"/>
    </source>
</evidence>
<protein>
    <submittedName>
        <fullName evidence="12">Outer membrane protein (Porin)</fullName>
    </submittedName>
</protein>
<accession>A0A1H7HJW2</accession>
<keyword evidence="3" id="KW-0813">Transport</keyword>
<proteinExistence type="predicted"/>
<evidence type="ECO:0000256" key="3">
    <source>
        <dbReference type="ARBA" id="ARBA00022448"/>
    </source>
</evidence>
<dbReference type="GO" id="GO:0006811">
    <property type="term" value="P:monoatomic ion transport"/>
    <property type="evidence" value="ECO:0007669"/>
    <property type="project" value="UniProtKB-KW"/>
</dbReference>
<organism evidence="12 13">
    <name type="scientific">Paraburkholderia caballeronis</name>
    <dbReference type="NCBI Taxonomy" id="416943"/>
    <lineage>
        <taxon>Bacteria</taxon>
        <taxon>Pseudomonadati</taxon>
        <taxon>Pseudomonadota</taxon>
        <taxon>Betaproteobacteria</taxon>
        <taxon>Burkholderiales</taxon>
        <taxon>Burkholderiaceae</taxon>
        <taxon>Paraburkholderia</taxon>
    </lineage>
</organism>
<keyword evidence="10" id="KW-0998">Cell outer membrane</keyword>
<keyword evidence="4" id="KW-1134">Transmembrane beta strand</keyword>
<sequence length="369" mass="38262">MGISMNRAAVRAAGTIVAGTLSVGAAAQSSVALYGELDAGFAYVNNVGGRAQYRTTSGLIDGSYWGLEGAEDLGGGAKALFRFERGFSVSSGEEFNDHPAYVGLGSDAYGQVTLGHQYDSIHDYFAPFTLTGGNGGTAFAHPFDNDNANNSYLAANSIKYASPSYDGFTFGGMYAFSNGAGRFAENRAYSIGANYSAGAFNAGAAWLRANGRGVTPSGAYDPFVLPGPDGSLVSASVRKQDTVGVGASYALGDVTLAGAWSRSISTGVADADSGAPLASIAFSNYEANATWQLLPALALAGMYVYTNASNAHWHTGAVQANYQFSKRTDVYAEALYQRASSGAPAVINTNDPSSGRNQLMIAAGVRHRF</sequence>
<evidence type="ECO:0000256" key="8">
    <source>
        <dbReference type="ARBA" id="ARBA00023114"/>
    </source>
</evidence>
<dbReference type="InterPro" id="IPR023614">
    <property type="entry name" value="Porin_dom_sf"/>
</dbReference>